<name>A0ABS8ZNF8_9PSEU</name>
<accession>A0ABS8ZNF8</accession>
<dbReference type="EMBL" id="JAJVCN010000002">
    <property type="protein sequence ID" value="MCE7007347.1"/>
    <property type="molecule type" value="Genomic_DNA"/>
</dbReference>
<proteinExistence type="predicted"/>
<organism evidence="1 2">
    <name type="scientific">Kibdelosporangium philippinense</name>
    <dbReference type="NCBI Taxonomy" id="211113"/>
    <lineage>
        <taxon>Bacteria</taxon>
        <taxon>Bacillati</taxon>
        <taxon>Actinomycetota</taxon>
        <taxon>Actinomycetes</taxon>
        <taxon>Pseudonocardiales</taxon>
        <taxon>Pseudonocardiaceae</taxon>
        <taxon>Kibdelosporangium</taxon>
    </lineage>
</organism>
<evidence type="ECO:0008006" key="3">
    <source>
        <dbReference type="Google" id="ProtNLM"/>
    </source>
</evidence>
<dbReference type="Proteomes" id="UP001521150">
    <property type="component" value="Unassembled WGS sequence"/>
</dbReference>
<protein>
    <recommendedName>
        <fullName evidence="3">LysR substrate binding domain-containing protein</fullName>
    </recommendedName>
</protein>
<sequence>MHFASATQAGLAGQLVALAGSGLGLPWLLGLHARLLNTSTTEITQAPQEFLTPVNWTGAVVASQSQLAALAEFCAVTGHLDR</sequence>
<keyword evidence="2" id="KW-1185">Reference proteome</keyword>
<dbReference type="RefSeq" id="WP_233728721.1">
    <property type="nucleotide sequence ID" value="NZ_JAJVCN010000002.1"/>
</dbReference>
<evidence type="ECO:0000313" key="2">
    <source>
        <dbReference type="Proteomes" id="UP001521150"/>
    </source>
</evidence>
<evidence type="ECO:0000313" key="1">
    <source>
        <dbReference type="EMBL" id="MCE7007347.1"/>
    </source>
</evidence>
<reference evidence="1 2" key="1">
    <citation type="submission" date="2021-12" db="EMBL/GenBank/DDBJ databases">
        <title>Genome sequence of Kibdelosporangium philippinense ATCC 49844.</title>
        <authorList>
            <person name="Fedorov E.A."/>
            <person name="Omeragic M."/>
            <person name="Shalygina K.F."/>
            <person name="Maclea K.S."/>
        </authorList>
    </citation>
    <scope>NUCLEOTIDE SEQUENCE [LARGE SCALE GENOMIC DNA]</scope>
    <source>
        <strain evidence="1 2">ATCC 49844</strain>
    </source>
</reference>
<gene>
    <name evidence="1" type="ORF">LWC34_31675</name>
</gene>
<comment type="caution">
    <text evidence="1">The sequence shown here is derived from an EMBL/GenBank/DDBJ whole genome shotgun (WGS) entry which is preliminary data.</text>
</comment>